<dbReference type="PROSITE" id="PS51379">
    <property type="entry name" value="4FE4S_FER_2"/>
    <property type="match status" value="2"/>
</dbReference>
<dbReference type="Proteomes" id="UP000824225">
    <property type="component" value="Unassembled WGS sequence"/>
</dbReference>
<dbReference type="Pfam" id="PF12837">
    <property type="entry name" value="Fer4_6"/>
    <property type="match status" value="1"/>
</dbReference>
<gene>
    <name evidence="2" type="ORF">H9962_05990</name>
</gene>
<reference evidence="2" key="1">
    <citation type="journal article" date="2021" name="PeerJ">
        <title>Extensive microbial diversity within the chicken gut microbiome revealed by metagenomics and culture.</title>
        <authorList>
            <person name="Gilroy R."/>
            <person name="Ravi A."/>
            <person name="Getino M."/>
            <person name="Pursley I."/>
            <person name="Horton D.L."/>
            <person name="Alikhan N.F."/>
            <person name="Baker D."/>
            <person name="Gharbi K."/>
            <person name="Hall N."/>
            <person name="Watson M."/>
            <person name="Adriaenssens E.M."/>
            <person name="Foster-Nyarko E."/>
            <person name="Jarju S."/>
            <person name="Secka A."/>
            <person name="Antonio M."/>
            <person name="Oren A."/>
            <person name="Chaudhuri R.R."/>
            <person name="La Ragione R."/>
            <person name="Hildebrand F."/>
            <person name="Pallen M.J."/>
        </authorList>
    </citation>
    <scope>NUCLEOTIDE SEQUENCE</scope>
    <source>
        <strain evidence="2">CHK186-16707</strain>
    </source>
</reference>
<accession>A0A9D2HEJ0</accession>
<name>A0A9D2HEJ0_9BACT</name>
<dbReference type="SUPFAM" id="SSF54862">
    <property type="entry name" value="4Fe-4S ferredoxins"/>
    <property type="match status" value="1"/>
</dbReference>
<sequence>MKRRIIVIDEGACTGCGLCVTACHEGAIGLENGKARLLRENYCDGLGDCLPACPAGAIAFEEREAPAYDHAAVLAAKRAASALSPVPVRPTGGDTLLHWPVQLKLTPVKAPAFRRAELLLAADCAAYAHAAFHDDFIRGRAPLIGCPKLDGVDYAEKLTAILRDNEVIGLTVARMEVPCCGGLEQAARRALAASGKVLPLRVAVLTTDGRVLEQ</sequence>
<dbReference type="InterPro" id="IPR052911">
    <property type="entry name" value="Corrinoid_activation_enz"/>
</dbReference>
<dbReference type="Gene3D" id="3.30.70.20">
    <property type="match status" value="1"/>
</dbReference>
<evidence type="ECO:0000313" key="3">
    <source>
        <dbReference type="Proteomes" id="UP000824225"/>
    </source>
</evidence>
<feature type="domain" description="4Fe-4S ferredoxin-type" evidence="1">
    <location>
        <begin position="34"/>
        <end position="63"/>
    </location>
</feature>
<dbReference type="EMBL" id="DXAN01000020">
    <property type="protein sequence ID" value="HJA08721.1"/>
    <property type="molecule type" value="Genomic_DNA"/>
</dbReference>
<comment type="caution">
    <text evidence="2">The sequence shown here is derived from an EMBL/GenBank/DDBJ whole genome shotgun (WGS) entry which is preliminary data.</text>
</comment>
<dbReference type="PANTHER" id="PTHR42895">
    <property type="entry name" value="IRON-SULFUR CLUSTER-BINDING PROTEIN-RELATED"/>
    <property type="match status" value="1"/>
</dbReference>
<protein>
    <submittedName>
        <fullName evidence="2">4Fe-4S binding protein</fullName>
    </submittedName>
</protein>
<feature type="domain" description="4Fe-4S ferredoxin-type" evidence="1">
    <location>
        <begin position="4"/>
        <end position="33"/>
    </location>
</feature>
<proteinExistence type="predicted"/>
<organism evidence="2 3">
    <name type="scientific">Candidatus Mailhella merdigallinarum</name>
    <dbReference type="NCBI Taxonomy" id="2838658"/>
    <lineage>
        <taxon>Bacteria</taxon>
        <taxon>Pseudomonadati</taxon>
        <taxon>Thermodesulfobacteriota</taxon>
        <taxon>Desulfovibrionia</taxon>
        <taxon>Desulfovibrionales</taxon>
        <taxon>Desulfovibrionaceae</taxon>
        <taxon>Mailhella</taxon>
    </lineage>
</organism>
<dbReference type="AlphaFoldDB" id="A0A9D2HEJ0"/>
<evidence type="ECO:0000259" key="1">
    <source>
        <dbReference type="PROSITE" id="PS51379"/>
    </source>
</evidence>
<reference evidence="2" key="2">
    <citation type="submission" date="2021-04" db="EMBL/GenBank/DDBJ databases">
        <authorList>
            <person name="Gilroy R."/>
        </authorList>
    </citation>
    <scope>NUCLEOTIDE SEQUENCE</scope>
    <source>
        <strain evidence="2">CHK186-16707</strain>
    </source>
</reference>
<dbReference type="PANTHER" id="PTHR42895:SF1">
    <property type="entry name" value="IRON-SULFUR CLUSTER PROTEIN"/>
    <property type="match status" value="1"/>
</dbReference>
<evidence type="ECO:0000313" key="2">
    <source>
        <dbReference type="EMBL" id="HJA08721.1"/>
    </source>
</evidence>
<dbReference type="InterPro" id="IPR017896">
    <property type="entry name" value="4Fe4S_Fe-S-bd"/>
</dbReference>